<keyword evidence="2" id="KW-1185">Reference proteome</keyword>
<proteinExistence type="predicted"/>
<sequence length="97" mass="11126">MDIGFVIDLFERVGTEKAIHFLSIKSYSSPSKRLKFVVSTCVIQFRQRNRTQNIGKWTLSSGKSASRKTPPVVNYVFKKNCSEEPDSMYTCSKFDFS</sequence>
<gene>
    <name evidence="1" type="ORF">AVEN_36140_1</name>
</gene>
<protein>
    <submittedName>
        <fullName evidence="1">Uncharacterized protein</fullName>
    </submittedName>
</protein>
<organism evidence="1 2">
    <name type="scientific">Araneus ventricosus</name>
    <name type="common">Orbweaver spider</name>
    <name type="synonym">Epeira ventricosa</name>
    <dbReference type="NCBI Taxonomy" id="182803"/>
    <lineage>
        <taxon>Eukaryota</taxon>
        <taxon>Metazoa</taxon>
        <taxon>Ecdysozoa</taxon>
        <taxon>Arthropoda</taxon>
        <taxon>Chelicerata</taxon>
        <taxon>Arachnida</taxon>
        <taxon>Araneae</taxon>
        <taxon>Araneomorphae</taxon>
        <taxon>Entelegynae</taxon>
        <taxon>Araneoidea</taxon>
        <taxon>Araneidae</taxon>
        <taxon>Araneus</taxon>
    </lineage>
</organism>
<comment type="caution">
    <text evidence="1">The sequence shown here is derived from an EMBL/GenBank/DDBJ whole genome shotgun (WGS) entry which is preliminary data.</text>
</comment>
<evidence type="ECO:0000313" key="1">
    <source>
        <dbReference type="EMBL" id="GBM28193.1"/>
    </source>
</evidence>
<dbReference type="EMBL" id="BGPR01000605">
    <property type="protein sequence ID" value="GBM28193.1"/>
    <property type="molecule type" value="Genomic_DNA"/>
</dbReference>
<evidence type="ECO:0000313" key="2">
    <source>
        <dbReference type="Proteomes" id="UP000499080"/>
    </source>
</evidence>
<name>A0A4Y2EGB1_ARAVE</name>
<accession>A0A4Y2EGB1</accession>
<reference evidence="1 2" key="1">
    <citation type="journal article" date="2019" name="Sci. Rep.">
        <title>Orb-weaving spider Araneus ventricosus genome elucidates the spidroin gene catalogue.</title>
        <authorList>
            <person name="Kono N."/>
            <person name="Nakamura H."/>
            <person name="Ohtoshi R."/>
            <person name="Moran D.A.P."/>
            <person name="Shinohara A."/>
            <person name="Yoshida Y."/>
            <person name="Fujiwara M."/>
            <person name="Mori M."/>
            <person name="Tomita M."/>
            <person name="Arakawa K."/>
        </authorList>
    </citation>
    <scope>NUCLEOTIDE SEQUENCE [LARGE SCALE GENOMIC DNA]</scope>
</reference>
<dbReference type="AlphaFoldDB" id="A0A4Y2EGB1"/>
<dbReference type="Proteomes" id="UP000499080">
    <property type="component" value="Unassembled WGS sequence"/>
</dbReference>